<dbReference type="Pfam" id="PF03631">
    <property type="entry name" value="Virul_fac_BrkB"/>
    <property type="match status" value="1"/>
</dbReference>
<dbReference type="PANTHER" id="PTHR30213">
    <property type="entry name" value="INNER MEMBRANE PROTEIN YHJD"/>
    <property type="match status" value="1"/>
</dbReference>
<protein>
    <submittedName>
        <fullName evidence="7">Uncharacterized protein</fullName>
    </submittedName>
</protein>
<dbReference type="Proteomes" id="UP001500707">
    <property type="component" value="Unassembled WGS sequence"/>
</dbReference>
<evidence type="ECO:0000256" key="3">
    <source>
        <dbReference type="ARBA" id="ARBA00022692"/>
    </source>
</evidence>
<feature type="transmembrane region" description="Helical" evidence="6">
    <location>
        <begin position="273"/>
        <end position="294"/>
    </location>
</feature>
<sequence length="348" mass="36330">MALPCAGCFGGPGAFLLVSALGGPGLALGRLRPTPPLPESGRAPSHTARPMSAEADAAAVGRTRPHAAWWPALRRTPASLWNDDVADYAAALTYYSILAVLPALPATVLVFGMISPGTAEEFVTQVTTYAPAQSGAELHAILARALSRGGAAWSLIAVGAASALWSAASYLAVFRRALHSMHRVEDHRSPWRTAHRIVLTALALVGLLLVGTLTLLLSGPLAQAVGRPLGVGTTAAWVWGLLRWPLLVCLVALLVVVVFHTGPVSARRRAHSLPGGVLAAMLWLAVSAGFSLYASTLAAYNRLYGSLAGIVVFLVWLWLSNLALLTGAQFAAELAKSRGPSTRKAAVP</sequence>
<feature type="transmembrane region" description="Helical" evidence="6">
    <location>
        <begin position="237"/>
        <end position="261"/>
    </location>
</feature>
<comment type="caution">
    <text evidence="7">The sequence shown here is derived from an EMBL/GenBank/DDBJ whole genome shotgun (WGS) entry which is preliminary data.</text>
</comment>
<keyword evidence="3 6" id="KW-0812">Transmembrane</keyword>
<evidence type="ECO:0000256" key="1">
    <source>
        <dbReference type="ARBA" id="ARBA00004651"/>
    </source>
</evidence>
<feature type="transmembrane region" description="Helical" evidence="6">
    <location>
        <begin position="194"/>
        <end position="217"/>
    </location>
</feature>
<comment type="subcellular location">
    <subcellularLocation>
        <location evidence="1">Cell membrane</location>
        <topology evidence="1">Multi-pass membrane protein</topology>
    </subcellularLocation>
</comment>
<reference evidence="8" key="1">
    <citation type="journal article" date="2019" name="Int. J. Syst. Evol. Microbiol.">
        <title>The Global Catalogue of Microorganisms (GCM) 10K type strain sequencing project: providing services to taxonomists for standard genome sequencing and annotation.</title>
        <authorList>
            <consortium name="The Broad Institute Genomics Platform"/>
            <consortium name="The Broad Institute Genome Sequencing Center for Infectious Disease"/>
            <person name="Wu L."/>
            <person name="Ma J."/>
        </authorList>
    </citation>
    <scope>NUCLEOTIDE SEQUENCE [LARGE SCALE GENOMIC DNA]</scope>
    <source>
        <strain evidence="8">JCM 17656</strain>
    </source>
</reference>
<keyword evidence="8" id="KW-1185">Reference proteome</keyword>
<evidence type="ECO:0000256" key="2">
    <source>
        <dbReference type="ARBA" id="ARBA00022475"/>
    </source>
</evidence>
<feature type="transmembrane region" description="Helical" evidence="6">
    <location>
        <begin position="151"/>
        <end position="173"/>
    </location>
</feature>
<dbReference type="NCBIfam" id="TIGR00765">
    <property type="entry name" value="yihY_not_rbn"/>
    <property type="match status" value="1"/>
</dbReference>
<dbReference type="InterPro" id="IPR017039">
    <property type="entry name" value="Virul_fac_BrkB"/>
</dbReference>
<evidence type="ECO:0000256" key="4">
    <source>
        <dbReference type="ARBA" id="ARBA00022989"/>
    </source>
</evidence>
<dbReference type="PANTHER" id="PTHR30213:SF0">
    <property type="entry name" value="UPF0761 MEMBRANE PROTEIN YIHY"/>
    <property type="match status" value="1"/>
</dbReference>
<dbReference type="EMBL" id="BAABCE010000005">
    <property type="protein sequence ID" value="GAA3544338.1"/>
    <property type="molecule type" value="Genomic_DNA"/>
</dbReference>
<accession>A0ABP6W3K4</accession>
<proteinExistence type="predicted"/>
<keyword evidence="2" id="KW-1003">Cell membrane</keyword>
<keyword evidence="5 6" id="KW-0472">Membrane</keyword>
<evidence type="ECO:0000313" key="7">
    <source>
        <dbReference type="EMBL" id="GAA3544338.1"/>
    </source>
</evidence>
<organism evidence="7 8">
    <name type="scientific">Streptomyces osmaniensis</name>
    <dbReference type="NCBI Taxonomy" id="593134"/>
    <lineage>
        <taxon>Bacteria</taxon>
        <taxon>Bacillati</taxon>
        <taxon>Actinomycetota</taxon>
        <taxon>Actinomycetes</taxon>
        <taxon>Kitasatosporales</taxon>
        <taxon>Streptomycetaceae</taxon>
        <taxon>Streptomyces</taxon>
    </lineage>
</organism>
<name>A0ABP6W3K4_9ACTN</name>
<feature type="transmembrane region" description="Helical" evidence="6">
    <location>
        <begin position="306"/>
        <end position="328"/>
    </location>
</feature>
<evidence type="ECO:0000256" key="6">
    <source>
        <dbReference type="SAM" id="Phobius"/>
    </source>
</evidence>
<keyword evidence="4 6" id="KW-1133">Transmembrane helix</keyword>
<feature type="transmembrane region" description="Helical" evidence="6">
    <location>
        <begin position="92"/>
        <end position="114"/>
    </location>
</feature>
<evidence type="ECO:0000313" key="8">
    <source>
        <dbReference type="Proteomes" id="UP001500707"/>
    </source>
</evidence>
<evidence type="ECO:0000256" key="5">
    <source>
        <dbReference type="ARBA" id="ARBA00023136"/>
    </source>
</evidence>
<gene>
    <name evidence="7" type="ORF">GCM10022295_27810</name>
</gene>